<accession>A0AAD4MRG0</accession>
<dbReference type="AlphaFoldDB" id="A0AAD4MRG0"/>
<keyword evidence="1" id="KW-0732">Signal</keyword>
<evidence type="ECO:0000313" key="2">
    <source>
        <dbReference type="EMBL" id="KAI1699296.1"/>
    </source>
</evidence>
<feature type="chain" id="PRO_5042072690" description="Secreted protein" evidence="1">
    <location>
        <begin position="30"/>
        <end position="110"/>
    </location>
</feature>
<dbReference type="EMBL" id="JAKKPZ010000185">
    <property type="protein sequence ID" value="KAI1699296.1"/>
    <property type="molecule type" value="Genomic_DNA"/>
</dbReference>
<feature type="signal peptide" evidence="1">
    <location>
        <begin position="1"/>
        <end position="29"/>
    </location>
</feature>
<evidence type="ECO:0000256" key="1">
    <source>
        <dbReference type="SAM" id="SignalP"/>
    </source>
</evidence>
<comment type="caution">
    <text evidence="2">The sequence shown here is derived from an EMBL/GenBank/DDBJ whole genome shotgun (WGS) entry which is preliminary data.</text>
</comment>
<sequence length="110" mass="12447">MFTFGQRDALWLPVSLSVCILFSTNLTSGFSLQICTCQQNRVTERQWEITGQTHNLSVPVFFNGLFNAPHTSSEVTKEQHKWRSAAHVFGSRSLEIPRSSPPRQQHRCGG</sequence>
<evidence type="ECO:0008006" key="4">
    <source>
        <dbReference type="Google" id="ProtNLM"/>
    </source>
</evidence>
<keyword evidence="3" id="KW-1185">Reference proteome</keyword>
<proteinExistence type="predicted"/>
<protein>
    <recommendedName>
        <fullName evidence="4">Secreted protein</fullName>
    </recommendedName>
</protein>
<organism evidence="2 3">
    <name type="scientific">Ditylenchus destructor</name>
    <dbReference type="NCBI Taxonomy" id="166010"/>
    <lineage>
        <taxon>Eukaryota</taxon>
        <taxon>Metazoa</taxon>
        <taxon>Ecdysozoa</taxon>
        <taxon>Nematoda</taxon>
        <taxon>Chromadorea</taxon>
        <taxon>Rhabditida</taxon>
        <taxon>Tylenchina</taxon>
        <taxon>Tylenchomorpha</taxon>
        <taxon>Sphaerularioidea</taxon>
        <taxon>Anguinidae</taxon>
        <taxon>Anguininae</taxon>
        <taxon>Ditylenchus</taxon>
    </lineage>
</organism>
<evidence type="ECO:0000313" key="3">
    <source>
        <dbReference type="Proteomes" id="UP001201812"/>
    </source>
</evidence>
<gene>
    <name evidence="2" type="ORF">DdX_17426</name>
</gene>
<reference evidence="2" key="1">
    <citation type="submission" date="2022-01" db="EMBL/GenBank/DDBJ databases">
        <title>Genome Sequence Resource for Two Populations of Ditylenchus destructor, the Migratory Endoparasitic Phytonematode.</title>
        <authorList>
            <person name="Zhang H."/>
            <person name="Lin R."/>
            <person name="Xie B."/>
        </authorList>
    </citation>
    <scope>NUCLEOTIDE SEQUENCE</scope>
    <source>
        <strain evidence="2">BazhouSP</strain>
    </source>
</reference>
<dbReference type="Proteomes" id="UP001201812">
    <property type="component" value="Unassembled WGS sequence"/>
</dbReference>
<name>A0AAD4MRG0_9BILA</name>